<evidence type="ECO:0000313" key="3">
    <source>
        <dbReference type="EMBL" id="GGK08714.1"/>
    </source>
</evidence>
<evidence type="ECO:0000256" key="2">
    <source>
        <dbReference type="ARBA" id="ARBA00022649"/>
    </source>
</evidence>
<organism evidence="3 4">
    <name type="scientific">Calditerricola satsumensis</name>
    <dbReference type="NCBI Taxonomy" id="373054"/>
    <lineage>
        <taxon>Bacteria</taxon>
        <taxon>Bacillati</taxon>
        <taxon>Bacillota</taxon>
        <taxon>Bacilli</taxon>
        <taxon>Bacillales</taxon>
        <taxon>Bacillaceae</taxon>
        <taxon>Calditerricola</taxon>
    </lineage>
</organism>
<dbReference type="GO" id="GO:0006402">
    <property type="term" value="P:mRNA catabolic process"/>
    <property type="evidence" value="ECO:0007669"/>
    <property type="project" value="TreeGrafter"/>
</dbReference>
<comment type="caution">
    <text evidence="3">The sequence shown here is derived from an EMBL/GenBank/DDBJ whole genome shotgun (WGS) entry which is preliminary data.</text>
</comment>
<dbReference type="GO" id="GO:0003677">
    <property type="term" value="F:DNA binding"/>
    <property type="evidence" value="ECO:0007669"/>
    <property type="project" value="InterPro"/>
</dbReference>
<dbReference type="InterPro" id="IPR003477">
    <property type="entry name" value="PemK-like"/>
</dbReference>
<dbReference type="SUPFAM" id="SSF50118">
    <property type="entry name" value="Cell growth inhibitor/plasmid maintenance toxic component"/>
    <property type="match status" value="1"/>
</dbReference>
<name>A0A8J3BBN2_9BACI</name>
<dbReference type="RefSeq" id="WP_188818239.1">
    <property type="nucleotide sequence ID" value="NZ_BMOF01000094.1"/>
</dbReference>
<evidence type="ECO:0008006" key="5">
    <source>
        <dbReference type="Google" id="ProtNLM"/>
    </source>
</evidence>
<dbReference type="GO" id="GO:0004521">
    <property type="term" value="F:RNA endonuclease activity"/>
    <property type="evidence" value="ECO:0007669"/>
    <property type="project" value="TreeGrafter"/>
</dbReference>
<protein>
    <recommendedName>
        <fullName evidence="5">Type II toxin-antitoxin system PemK/MazF family toxin</fullName>
    </recommendedName>
</protein>
<gene>
    <name evidence="3" type="ORF">GCM10007043_23480</name>
</gene>
<proteinExistence type="inferred from homology"/>
<dbReference type="PANTHER" id="PTHR33988">
    <property type="entry name" value="ENDORIBONUCLEASE MAZF-RELATED"/>
    <property type="match status" value="1"/>
</dbReference>
<reference evidence="3" key="2">
    <citation type="submission" date="2020-09" db="EMBL/GenBank/DDBJ databases">
        <authorList>
            <person name="Sun Q."/>
            <person name="Ohkuma M."/>
        </authorList>
    </citation>
    <scope>NUCLEOTIDE SEQUENCE</scope>
    <source>
        <strain evidence="3">JCM 14719</strain>
    </source>
</reference>
<reference evidence="3" key="1">
    <citation type="journal article" date="2014" name="Int. J. Syst. Evol. Microbiol.">
        <title>Complete genome sequence of Corynebacterium casei LMG S-19264T (=DSM 44701T), isolated from a smear-ripened cheese.</title>
        <authorList>
            <consortium name="US DOE Joint Genome Institute (JGI-PGF)"/>
            <person name="Walter F."/>
            <person name="Albersmeier A."/>
            <person name="Kalinowski J."/>
            <person name="Ruckert C."/>
        </authorList>
    </citation>
    <scope>NUCLEOTIDE SEQUENCE</scope>
    <source>
        <strain evidence="3">JCM 14719</strain>
    </source>
</reference>
<dbReference type="InterPro" id="IPR011067">
    <property type="entry name" value="Plasmid_toxin/cell-grow_inhib"/>
</dbReference>
<dbReference type="AlphaFoldDB" id="A0A8J3BBN2"/>
<dbReference type="Gene3D" id="2.30.30.110">
    <property type="match status" value="1"/>
</dbReference>
<evidence type="ECO:0000313" key="4">
    <source>
        <dbReference type="Proteomes" id="UP000637720"/>
    </source>
</evidence>
<dbReference type="PANTHER" id="PTHR33988:SF2">
    <property type="entry name" value="ENDORIBONUCLEASE MAZF"/>
    <property type="match status" value="1"/>
</dbReference>
<accession>A0A8J3BBN2</accession>
<keyword evidence="2" id="KW-1277">Toxin-antitoxin system</keyword>
<dbReference type="EMBL" id="BMOF01000094">
    <property type="protein sequence ID" value="GGK08714.1"/>
    <property type="molecule type" value="Genomic_DNA"/>
</dbReference>
<evidence type="ECO:0000256" key="1">
    <source>
        <dbReference type="ARBA" id="ARBA00007521"/>
    </source>
</evidence>
<dbReference type="GO" id="GO:0016075">
    <property type="term" value="P:rRNA catabolic process"/>
    <property type="evidence" value="ECO:0007669"/>
    <property type="project" value="TreeGrafter"/>
</dbReference>
<comment type="similarity">
    <text evidence="1">Belongs to the PemK/MazF family.</text>
</comment>
<sequence length="223" mass="25900">MTENVTVHSQKPSSSDQNTLLDQELNQDQDQNTPLPISQLKIKFNDFLSKINKDNFHKALEIVEWISIQLDLHDKAMQYRHQKHNDKNKCHPIRPVRGEIYMAELGSNVGSEFNSWHPVLIIQNDRGNTYSEKTIVLPMTGYKQNKRYDKNIYHKIYPDDFDEGQPNKISLVKIADITTIDKARLGRKVGKLNDHVMKMITDKLRKHLAIRTCQNKPGQTALR</sequence>
<dbReference type="Pfam" id="PF02452">
    <property type="entry name" value="PemK_toxin"/>
    <property type="match status" value="1"/>
</dbReference>
<keyword evidence="4" id="KW-1185">Reference proteome</keyword>
<dbReference type="Proteomes" id="UP000637720">
    <property type="component" value="Unassembled WGS sequence"/>
</dbReference>